<keyword evidence="1" id="KW-0812">Transmembrane</keyword>
<organism evidence="3">
    <name type="scientific">Ceratitis capitata</name>
    <name type="common">Mediterranean fruit fly</name>
    <name type="synonym">Tephritis capitata</name>
    <dbReference type="NCBI Taxonomy" id="7213"/>
    <lineage>
        <taxon>Eukaryota</taxon>
        <taxon>Metazoa</taxon>
        <taxon>Ecdysozoa</taxon>
        <taxon>Arthropoda</taxon>
        <taxon>Hexapoda</taxon>
        <taxon>Insecta</taxon>
        <taxon>Pterygota</taxon>
        <taxon>Neoptera</taxon>
        <taxon>Endopterygota</taxon>
        <taxon>Diptera</taxon>
        <taxon>Brachycera</taxon>
        <taxon>Muscomorpha</taxon>
        <taxon>Tephritoidea</taxon>
        <taxon>Tephritidae</taxon>
        <taxon>Ceratitis</taxon>
        <taxon>Ceratitis</taxon>
    </lineage>
</organism>
<dbReference type="InterPro" id="IPR015897">
    <property type="entry name" value="CHK_kinase-like"/>
</dbReference>
<feature type="domain" description="CHK kinase-like" evidence="2">
    <location>
        <begin position="55"/>
        <end position="249"/>
    </location>
</feature>
<dbReference type="EMBL" id="GAMC01016676">
    <property type="protein sequence ID" value="JAB89879.1"/>
    <property type="molecule type" value="mRNA"/>
</dbReference>
<dbReference type="PANTHER" id="PTHR11012">
    <property type="entry name" value="PROTEIN KINASE-LIKE DOMAIN-CONTAINING"/>
    <property type="match status" value="1"/>
</dbReference>
<name>W8AM58_CERCA</name>
<dbReference type="SUPFAM" id="SSF56112">
    <property type="entry name" value="Protein kinase-like (PK-like)"/>
    <property type="match status" value="1"/>
</dbReference>
<dbReference type="Pfam" id="PF02958">
    <property type="entry name" value="EcKL"/>
    <property type="match status" value="1"/>
</dbReference>
<evidence type="ECO:0000256" key="1">
    <source>
        <dbReference type="SAM" id="Phobius"/>
    </source>
</evidence>
<dbReference type="Gene3D" id="3.90.1200.10">
    <property type="match status" value="1"/>
</dbReference>
<dbReference type="InterPro" id="IPR011009">
    <property type="entry name" value="Kinase-like_dom_sf"/>
</dbReference>
<accession>W8AM58</accession>
<protein>
    <recommendedName>
        <fullName evidence="2">CHK kinase-like domain-containing protein</fullName>
    </recommendedName>
</protein>
<dbReference type="AlphaFoldDB" id="W8AM58"/>
<dbReference type="PANTHER" id="PTHR11012:SF12">
    <property type="entry name" value="CHK KINASE-LIKE DOMAIN-CONTAINING PROTEIN-RELATED"/>
    <property type="match status" value="1"/>
</dbReference>
<feature type="transmembrane region" description="Helical" evidence="1">
    <location>
        <begin position="272"/>
        <end position="288"/>
    </location>
</feature>
<reference evidence="3" key="1">
    <citation type="submission" date="2013-07" db="EMBL/GenBank/DDBJ databases">
        <authorList>
            <person name="Geib S."/>
        </authorList>
    </citation>
    <scope>NUCLEOTIDE SEQUENCE</scope>
</reference>
<reference evidence="3" key="2">
    <citation type="journal article" date="2014" name="BMC Genomics">
        <title>A genomic perspective to assessing quality of mass-reared SIT flies used in Mediterranean fruit fly (Ceratitis capitata) eradication in California.</title>
        <authorList>
            <person name="Calla B."/>
            <person name="Hall B."/>
            <person name="Hou S."/>
            <person name="Geib S.M."/>
        </authorList>
    </citation>
    <scope>NUCLEOTIDE SEQUENCE</scope>
</reference>
<dbReference type="InterPro" id="IPR004119">
    <property type="entry name" value="EcKL"/>
</dbReference>
<dbReference type="SMART" id="SM00587">
    <property type="entry name" value="CHK"/>
    <property type="match status" value="1"/>
</dbReference>
<keyword evidence="1" id="KW-0472">Membrane</keyword>
<dbReference type="OrthoDB" id="8250698at2759"/>
<proteinExistence type="evidence at transcript level"/>
<evidence type="ECO:0000313" key="3">
    <source>
        <dbReference type="EMBL" id="JAB89875.1"/>
    </source>
</evidence>
<dbReference type="EMBL" id="GAMC01016680">
    <property type="protein sequence ID" value="JAB89875.1"/>
    <property type="molecule type" value="mRNA"/>
</dbReference>
<sequence length="332" mass="38742">MVKKDKMNEVPLFETEVGVYTKVLPKIEAKLREFGDQTILAPKLFHYSLQAPRCIVFEDLVVEGYTTINNRHCSLEEVKMALTKLAKMHAISYQMIHRDNNHDLANFNKTFVNTIDLADFPVLGNGIKLIKDVISDQSDLQKFLPHIESVERFLIPKVIDLLNATKNGNQSGVQVLNHGDFHVKNLMVKNDGNKLKDLMVLDYQVSIFGSPAIDLHYAFTMMYSPSMRRERMDELLYYYIINLQETLRKVEFHGHIPTIQEIRAEMQAYRHWGLYLIFTLLYFNYALVDESIEMDKLVESETARRAYYANPKILDELRILLPRFLHLGYFEE</sequence>
<evidence type="ECO:0000259" key="2">
    <source>
        <dbReference type="SMART" id="SM00587"/>
    </source>
</evidence>
<keyword evidence="1" id="KW-1133">Transmembrane helix</keyword>